<proteinExistence type="predicted"/>
<evidence type="ECO:0000256" key="1">
    <source>
        <dbReference type="SAM" id="Coils"/>
    </source>
</evidence>
<evidence type="ECO:0000256" key="2">
    <source>
        <dbReference type="SAM" id="Phobius"/>
    </source>
</evidence>
<name>A0A286GYU3_9PROT</name>
<feature type="transmembrane region" description="Helical" evidence="2">
    <location>
        <begin position="6"/>
        <end position="25"/>
    </location>
</feature>
<accession>A0A286GYU3</accession>
<sequence>MIDTLLKFWPAGFAVMNLFGLWVMWSLRHTFVSRGDLEALRAELSKAQKATADRAEESVKAVRAEVAEVRDDVENVREALGRTATHAEMAELQRTLAAVGGDVKELRATVQGMGAAVAGVAENLNMLIKHHVERGR</sequence>
<gene>
    <name evidence="3" type="ORF">SAMN05421508_11382</name>
</gene>
<keyword evidence="2" id="KW-0812">Transmembrane</keyword>
<dbReference type="RefSeq" id="WP_097281309.1">
    <property type="nucleotide sequence ID" value="NZ_OCNJ01000013.1"/>
</dbReference>
<evidence type="ECO:0008006" key="5">
    <source>
        <dbReference type="Google" id="ProtNLM"/>
    </source>
</evidence>
<reference evidence="4" key="1">
    <citation type="submission" date="2017-09" db="EMBL/GenBank/DDBJ databases">
        <authorList>
            <person name="Varghese N."/>
            <person name="Submissions S."/>
        </authorList>
    </citation>
    <scope>NUCLEOTIDE SEQUENCE [LARGE SCALE GENOMIC DNA]</scope>
    <source>
        <strain evidence="4">USBA 140</strain>
    </source>
</reference>
<dbReference type="AlphaFoldDB" id="A0A286GYU3"/>
<feature type="coiled-coil region" evidence="1">
    <location>
        <begin position="37"/>
        <end position="109"/>
    </location>
</feature>
<protein>
    <recommendedName>
        <fullName evidence="5">DUF2730 family protein</fullName>
    </recommendedName>
</protein>
<dbReference type="SUPFAM" id="SSF58113">
    <property type="entry name" value="Apolipoprotein A-I"/>
    <property type="match status" value="1"/>
</dbReference>
<evidence type="ECO:0000313" key="4">
    <source>
        <dbReference type="Proteomes" id="UP000219621"/>
    </source>
</evidence>
<dbReference type="Gene3D" id="1.10.287.1490">
    <property type="match status" value="1"/>
</dbReference>
<dbReference type="Proteomes" id="UP000219621">
    <property type="component" value="Unassembled WGS sequence"/>
</dbReference>
<evidence type="ECO:0000313" key="3">
    <source>
        <dbReference type="EMBL" id="SOE00651.1"/>
    </source>
</evidence>
<keyword evidence="2" id="KW-0472">Membrane</keyword>
<keyword evidence="4" id="KW-1185">Reference proteome</keyword>
<dbReference type="EMBL" id="OCNJ01000013">
    <property type="protein sequence ID" value="SOE00651.1"/>
    <property type="molecule type" value="Genomic_DNA"/>
</dbReference>
<keyword evidence="2" id="KW-1133">Transmembrane helix</keyword>
<organism evidence="3 4">
    <name type="scientific">Caenispirillum bisanense</name>
    <dbReference type="NCBI Taxonomy" id="414052"/>
    <lineage>
        <taxon>Bacteria</taxon>
        <taxon>Pseudomonadati</taxon>
        <taxon>Pseudomonadota</taxon>
        <taxon>Alphaproteobacteria</taxon>
        <taxon>Rhodospirillales</taxon>
        <taxon>Novispirillaceae</taxon>
        <taxon>Caenispirillum</taxon>
    </lineage>
</organism>
<keyword evidence="1" id="KW-0175">Coiled coil</keyword>